<evidence type="ECO:0000313" key="3">
    <source>
        <dbReference type="Proteomes" id="UP001303160"/>
    </source>
</evidence>
<dbReference type="Proteomes" id="UP001303160">
    <property type="component" value="Unassembled WGS sequence"/>
</dbReference>
<proteinExistence type="predicted"/>
<protein>
    <submittedName>
        <fullName evidence="2">Uncharacterized protein</fullName>
    </submittedName>
</protein>
<dbReference type="PANTHER" id="PTHR35605">
    <property type="entry name" value="ECP2 EFFECTOR PROTEIN DOMAIN-CONTAINING PROTEIN-RELATED"/>
    <property type="match status" value="1"/>
</dbReference>
<sequence>MLSIPSILAGVLALASVVHSAPASLDAEPNSVSGYAMVPISWNLPVKLDDPTGATVTVTGTIEEAIAQMEASYPGWNATFQAQLPPIPADDGDGASLVSTAGLEDPAKYDCNVDYKKATTLTIVWGINYLRGVPGTAKNGPGPNNCGRVSCSWNSAIYWCNDNDDDKELQWNDIADAASATKNKCKYNRGHDVKGRGSMKENWNVLIRGDDC</sequence>
<organism evidence="2 3">
    <name type="scientific">Triangularia verruculosa</name>
    <dbReference type="NCBI Taxonomy" id="2587418"/>
    <lineage>
        <taxon>Eukaryota</taxon>
        <taxon>Fungi</taxon>
        <taxon>Dikarya</taxon>
        <taxon>Ascomycota</taxon>
        <taxon>Pezizomycotina</taxon>
        <taxon>Sordariomycetes</taxon>
        <taxon>Sordariomycetidae</taxon>
        <taxon>Sordariales</taxon>
        <taxon>Podosporaceae</taxon>
        <taxon>Triangularia</taxon>
    </lineage>
</organism>
<name>A0AAN6XAY3_9PEZI</name>
<reference evidence="2" key="2">
    <citation type="submission" date="2023-05" db="EMBL/GenBank/DDBJ databases">
        <authorList>
            <consortium name="Lawrence Berkeley National Laboratory"/>
            <person name="Steindorff A."/>
            <person name="Hensen N."/>
            <person name="Bonometti L."/>
            <person name="Westerberg I."/>
            <person name="Brannstrom I.O."/>
            <person name="Guillou S."/>
            <person name="Cros-Aarteil S."/>
            <person name="Calhoun S."/>
            <person name="Haridas S."/>
            <person name="Kuo A."/>
            <person name="Mondo S."/>
            <person name="Pangilinan J."/>
            <person name="Riley R."/>
            <person name="Labutti K."/>
            <person name="Andreopoulos B."/>
            <person name="Lipzen A."/>
            <person name="Chen C."/>
            <person name="Yanf M."/>
            <person name="Daum C."/>
            <person name="Ng V."/>
            <person name="Clum A."/>
            <person name="Ohm R."/>
            <person name="Martin F."/>
            <person name="Silar P."/>
            <person name="Natvig D."/>
            <person name="Lalanne C."/>
            <person name="Gautier V."/>
            <person name="Ament-Velasquez S.L."/>
            <person name="Kruys A."/>
            <person name="Hutchinson M.I."/>
            <person name="Powell A.J."/>
            <person name="Barry K."/>
            <person name="Miller A.N."/>
            <person name="Grigoriev I.V."/>
            <person name="Debuchy R."/>
            <person name="Gladieux P."/>
            <person name="Thoren M.H."/>
            <person name="Johannesson H."/>
        </authorList>
    </citation>
    <scope>NUCLEOTIDE SEQUENCE</scope>
    <source>
        <strain evidence="2">CBS 315.58</strain>
    </source>
</reference>
<comment type="caution">
    <text evidence="2">The sequence shown here is derived from an EMBL/GenBank/DDBJ whole genome shotgun (WGS) entry which is preliminary data.</text>
</comment>
<gene>
    <name evidence="2" type="ORF">QBC40DRAFT_181512</name>
</gene>
<feature type="signal peptide" evidence="1">
    <location>
        <begin position="1"/>
        <end position="20"/>
    </location>
</feature>
<feature type="chain" id="PRO_5042841456" evidence="1">
    <location>
        <begin position="21"/>
        <end position="212"/>
    </location>
</feature>
<dbReference type="AlphaFoldDB" id="A0AAN6XAY3"/>
<reference evidence="2" key="1">
    <citation type="journal article" date="2023" name="Mol. Phylogenet. Evol.">
        <title>Genome-scale phylogeny and comparative genomics of the fungal order Sordariales.</title>
        <authorList>
            <person name="Hensen N."/>
            <person name="Bonometti L."/>
            <person name="Westerberg I."/>
            <person name="Brannstrom I.O."/>
            <person name="Guillou S."/>
            <person name="Cros-Aarteil S."/>
            <person name="Calhoun S."/>
            <person name="Haridas S."/>
            <person name="Kuo A."/>
            <person name="Mondo S."/>
            <person name="Pangilinan J."/>
            <person name="Riley R."/>
            <person name="LaButti K."/>
            <person name="Andreopoulos B."/>
            <person name="Lipzen A."/>
            <person name="Chen C."/>
            <person name="Yan M."/>
            <person name="Daum C."/>
            <person name="Ng V."/>
            <person name="Clum A."/>
            <person name="Steindorff A."/>
            <person name="Ohm R.A."/>
            <person name="Martin F."/>
            <person name="Silar P."/>
            <person name="Natvig D.O."/>
            <person name="Lalanne C."/>
            <person name="Gautier V."/>
            <person name="Ament-Velasquez S.L."/>
            <person name="Kruys A."/>
            <person name="Hutchinson M.I."/>
            <person name="Powell A.J."/>
            <person name="Barry K."/>
            <person name="Miller A.N."/>
            <person name="Grigoriev I.V."/>
            <person name="Debuchy R."/>
            <person name="Gladieux P."/>
            <person name="Hiltunen Thoren M."/>
            <person name="Johannesson H."/>
        </authorList>
    </citation>
    <scope>NUCLEOTIDE SEQUENCE</scope>
    <source>
        <strain evidence="2">CBS 315.58</strain>
    </source>
</reference>
<keyword evidence="1" id="KW-0732">Signal</keyword>
<accession>A0AAN6XAY3</accession>
<evidence type="ECO:0000256" key="1">
    <source>
        <dbReference type="SAM" id="SignalP"/>
    </source>
</evidence>
<dbReference type="EMBL" id="MU863967">
    <property type="protein sequence ID" value="KAK4197250.1"/>
    <property type="molecule type" value="Genomic_DNA"/>
</dbReference>
<evidence type="ECO:0000313" key="2">
    <source>
        <dbReference type="EMBL" id="KAK4197250.1"/>
    </source>
</evidence>
<keyword evidence="3" id="KW-1185">Reference proteome</keyword>
<dbReference type="PANTHER" id="PTHR35605:SF1">
    <property type="entry name" value="ECP2 EFFECTOR PROTEIN DOMAIN-CONTAINING PROTEIN-RELATED"/>
    <property type="match status" value="1"/>
</dbReference>